<dbReference type="SUPFAM" id="SSF109604">
    <property type="entry name" value="HD-domain/PDEase-like"/>
    <property type="match status" value="1"/>
</dbReference>
<dbReference type="InterPro" id="IPR006674">
    <property type="entry name" value="HD_domain"/>
</dbReference>
<feature type="domain" description="ACT" evidence="9">
    <location>
        <begin position="797"/>
        <end position="867"/>
    </location>
</feature>
<dbReference type="CDD" id="cd00077">
    <property type="entry name" value="HDc"/>
    <property type="match status" value="1"/>
</dbReference>
<evidence type="ECO:0000256" key="5">
    <source>
        <dbReference type="ARBA" id="ARBA00022842"/>
    </source>
</evidence>
<comment type="domain">
    <text evidence="8">Has four distinct domains: an N-terminal nucleotidyltransferase (NT) domain responsible for UTase activity, a central HD domain that encodes UR activity, and two C-terminal ACT domains that seem to have a role in glutamine sensing.</text>
</comment>
<dbReference type="InterPro" id="IPR045865">
    <property type="entry name" value="ACT-like_dom_sf"/>
</dbReference>
<dbReference type="EC" id="3.1.4.-" evidence="8"/>
<dbReference type="PROSITE" id="PS51831">
    <property type="entry name" value="HD"/>
    <property type="match status" value="1"/>
</dbReference>
<dbReference type="GO" id="GO:0008773">
    <property type="term" value="F:[protein-PII] uridylyltransferase activity"/>
    <property type="evidence" value="ECO:0007669"/>
    <property type="project" value="UniProtKB-UniRule"/>
</dbReference>
<dbReference type="CDD" id="cd04899">
    <property type="entry name" value="ACT_ACR-UUR-like_2"/>
    <property type="match status" value="1"/>
</dbReference>
<dbReference type="InterPro" id="IPR013546">
    <property type="entry name" value="PII_UdlTrfase/GS_AdlTrfase"/>
</dbReference>
<gene>
    <name evidence="8 11" type="primary">glnD</name>
    <name evidence="11" type="ORF">J1N51_04905</name>
</gene>
<keyword evidence="12" id="KW-1185">Reference proteome</keyword>
<dbReference type="KEGG" id="psym:J1N51_04905"/>
<keyword evidence="3" id="KW-0677">Repeat</keyword>
<evidence type="ECO:0000256" key="6">
    <source>
        <dbReference type="ARBA" id="ARBA00023268"/>
    </source>
</evidence>
<feature type="domain" description="HD" evidence="10">
    <location>
        <begin position="446"/>
        <end position="568"/>
    </location>
</feature>
<name>A0A975DF53_9GAMM</name>
<keyword evidence="1 8" id="KW-0808">Transferase</keyword>
<dbReference type="CDD" id="cd04900">
    <property type="entry name" value="ACT_UUR-like_1"/>
    <property type="match status" value="1"/>
</dbReference>
<evidence type="ECO:0000256" key="2">
    <source>
        <dbReference type="ARBA" id="ARBA00022695"/>
    </source>
</evidence>
<evidence type="ECO:0000313" key="11">
    <source>
        <dbReference type="EMBL" id="QTH65291.1"/>
    </source>
</evidence>
<evidence type="ECO:0000256" key="4">
    <source>
        <dbReference type="ARBA" id="ARBA00022801"/>
    </source>
</evidence>
<dbReference type="SMART" id="SM00471">
    <property type="entry name" value="HDc"/>
    <property type="match status" value="1"/>
</dbReference>
<comment type="activity regulation">
    <text evidence="8">Uridylyltransferase (UTase) activity is inhibited by glutamine, while glutamine activates uridylyl-removing (UR) activity.</text>
</comment>
<dbReference type="SUPFAM" id="SSF81593">
    <property type="entry name" value="Nucleotidyltransferase substrate binding subunit/domain"/>
    <property type="match status" value="1"/>
</dbReference>
<organism evidence="11 12">
    <name type="scientific">Psychrosphaera ytuae</name>
    <dbReference type="NCBI Taxonomy" id="2820710"/>
    <lineage>
        <taxon>Bacteria</taxon>
        <taxon>Pseudomonadati</taxon>
        <taxon>Pseudomonadota</taxon>
        <taxon>Gammaproteobacteria</taxon>
        <taxon>Alteromonadales</taxon>
        <taxon>Pseudoalteromonadaceae</taxon>
        <taxon>Psychrosphaera</taxon>
    </lineage>
</organism>
<dbReference type="GO" id="GO:0008081">
    <property type="term" value="F:phosphoric diester hydrolase activity"/>
    <property type="evidence" value="ECO:0007669"/>
    <property type="project" value="UniProtKB-UniRule"/>
</dbReference>
<dbReference type="Proteomes" id="UP000682739">
    <property type="component" value="Chromosome"/>
</dbReference>
<dbReference type="SUPFAM" id="SSF81301">
    <property type="entry name" value="Nucleotidyltransferase"/>
    <property type="match status" value="1"/>
</dbReference>
<dbReference type="InterPro" id="IPR002912">
    <property type="entry name" value="ACT_dom"/>
</dbReference>
<comment type="caution">
    <text evidence="8">Lacks conserved residue(s) required for the propagation of feature annotation.</text>
</comment>
<evidence type="ECO:0000313" key="12">
    <source>
        <dbReference type="Proteomes" id="UP000682739"/>
    </source>
</evidence>
<dbReference type="PANTHER" id="PTHR47320">
    <property type="entry name" value="BIFUNCTIONAL URIDYLYLTRANSFERASE/URIDYLYL-REMOVING ENZYME"/>
    <property type="match status" value="1"/>
</dbReference>
<dbReference type="EMBL" id="CP072110">
    <property type="protein sequence ID" value="QTH65291.1"/>
    <property type="molecule type" value="Genomic_DNA"/>
</dbReference>
<dbReference type="HAMAP" id="MF_00277">
    <property type="entry name" value="PII_uridylyl_transf"/>
    <property type="match status" value="1"/>
</dbReference>
<dbReference type="SUPFAM" id="SSF55021">
    <property type="entry name" value="ACT-like"/>
    <property type="match status" value="2"/>
</dbReference>
<keyword evidence="4 8" id="KW-0378">Hydrolase</keyword>
<dbReference type="InterPro" id="IPR043519">
    <property type="entry name" value="NT_sf"/>
</dbReference>
<evidence type="ECO:0000256" key="8">
    <source>
        <dbReference type="HAMAP-Rule" id="MF_00277"/>
    </source>
</evidence>
<evidence type="ECO:0000256" key="7">
    <source>
        <dbReference type="ARBA" id="ARBA00047968"/>
    </source>
</evidence>
<dbReference type="Pfam" id="PF08335">
    <property type="entry name" value="GlnD_UR_UTase"/>
    <property type="match status" value="1"/>
</dbReference>
<dbReference type="Gene3D" id="3.30.70.260">
    <property type="match status" value="1"/>
</dbReference>
<evidence type="ECO:0000256" key="3">
    <source>
        <dbReference type="ARBA" id="ARBA00022737"/>
    </source>
</evidence>
<dbReference type="PANTHER" id="PTHR47320:SF1">
    <property type="entry name" value="BIFUNCTIONAL URIDYLYLTRANSFERASE_URIDYLYL-REMOVING ENZYME"/>
    <property type="match status" value="1"/>
</dbReference>
<dbReference type="GO" id="GO:0008893">
    <property type="term" value="F:guanosine-3',5'-bis(diphosphate) 3'-diphosphatase activity"/>
    <property type="evidence" value="ECO:0007669"/>
    <property type="project" value="UniProtKB-EC"/>
</dbReference>
<comment type="catalytic activity">
    <reaction evidence="7">
        <text>guanosine 3',5'-bis(diphosphate) + H2O = GDP + diphosphate + H(+)</text>
        <dbReference type="Rhea" id="RHEA:14253"/>
        <dbReference type="ChEBI" id="CHEBI:15377"/>
        <dbReference type="ChEBI" id="CHEBI:15378"/>
        <dbReference type="ChEBI" id="CHEBI:33019"/>
        <dbReference type="ChEBI" id="CHEBI:58189"/>
        <dbReference type="ChEBI" id="CHEBI:77828"/>
        <dbReference type="EC" id="3.1.7.2"/>
    </reaction>
</comment>
<comment type="cofactor">
    <cofactor evidence="8">
        <name>Mg(2+)</name>
        <dbReference type="ChEBI" id="CHEBI:18420"/>
    </cofactor>
</comment>
<comment type="catalytic activity">
    <reaction evidence="8">
        <text>[protein-PII]-L-tyrosine + UTP = [protein-PII]-uridylyl-L-tyrosine + diphosphate</text>
        <dbReference type="Rhea" id="RHEA:13673"/>
        <dbReference type="Rhea" id="RHEA-COMP:12147"/>
        <dbReference type="Rhea" id="RHEA-COMP:12148"/>
        <dbReference type="ChEBI" id="CHEBI:33019"/>
        <dbReference type="ChEBI" id="CHEBI:46398"/>
        <dbReference type="ChEBI" id="CHEBI:46858"/>
        <dbReference type="ChEBI" id="CHEBI:90602"/>
        <dbReference type="EC" id="2.7.7.59"/>
    </reaction>
</comment>
<dbReference type="CDD" id="cd05401">
    <property type="entry name" value="NT_GlnE_GlnD_like"/>
    <property type="match status" value="1"/>
</dbReference>
<dbReference type="GO" id="GO:0006808">
    <property type="term" value="P:regulation of nitrogen utilization"/>
    <property type="evidence" value="ECO:0007669"/>
    <property type="project" value="UniProtKB-UniRule"/>
</dbReference>
<feature type="region of interest" description="Uridylyltransferase" evidence="8">
    <location>
        <begin position="1"/>
        <end position="328"/>
    </location>
</feature>
<evidence type="ECO:0000259" key="10">
    <source>
        <dbReference type="PROSITE" id="PS51831"/>
    </source>
</evidence>
<reference evidence="11" key="1">
    <citation type="submission" date="2021-03" db="EMBL/GenBank/DDBJ databases">
        <title>Description of Psychrosphaera ytuae sp. nov. isolated from deep sea sediment of South China Sea.</title>
        <authorList>
            <person name="Zhang J."/>
            <person name="Xu X.-D."/>
        </authorList>
    </citation>
    <scope>NUCLEOTIDE SEQUENCE</scope>
    <source>
        <strain evidence="11">MTZ26</strain>
    </source>
</reference>
<dbReference type="NCBIfam" id="TIGR01693">
    <property type="entry name" value="UTase_glnD"/>
    <property type="match status" value="1"/>
</dbReference>
<dbReference type="Gene3D" id="1.10.3210.10">
    <property type="entry name" value="Hypothetical protein af1432"/>
    <property type="match status" value="1"/>
</dbReference>
<comment type="function">
    <text evidence="8">Modifies, by uridylylation and deuridylylation, the PII regulatory proteins (GlnB and homologs), in response to the nitrogen status of the cell that GlnD senses through the glutamine level. Under low glutamine levels, catalyzes the conversion of the PII proteins and UTP to PII-UMP and PPi, while under higher glutamine levels, GlnD hydrolyzes PII-UMP to PII and UMP (deuridylylation). Thus, controls uridylylation state and activity of the PII proteins, and plays an important role in the regulation of nitrogen metabolism.</text>
</comment>
<dbReference type="Pfam" id="PF01966">
    <property type="entry name" value="HD"/>
    <property type="match status" value="1"/>
</dbReference>
<evidence type="ECO:0000256" key="1">
    <source>
        <dbReference type="ARBA" id="ARBA00022679"/>
    </source>
</evidence>
<evidence type="ECO:0000259" key="9">
    <source>
        <dbReference type="PROSITE" id="PS51671"/>
    </source>
</evidence>
<dbReference type="InterPro" id="IPR010043">
    <property type="entry name" value="UTase/UR"/>
</dbReference>
<dbReference type="EC" id="2.7.7.59" evidence="8"/>
<comment type="similarity">
    <text evidence="8">Belongs to the GlnD family.</text>
</comment>
<proteinExistence type="inferred from homology"/>
<feature type="domain" description="ACT" evidence="9">
    <location>
        <begin position="689"/>
        <end position="774"/>
    </location>
</feature>
<keyword evidence="6 8" id="KW-0511">Multifunctional enzyme</keyword>
<comment type="catalytic activity">
    <reaction evidence="8">
        <text>[protein-PII]-uridylyl-L-tyrosine + H2O = [protein-PII]-L-tyrosine + UMP + H(+)</text>
        <dbReference type="Rhea" id="RHEA:48600"/>
        <dbReference type="Rhea" id="RHEA-COMP:12147"/>
        <dbReference type="Rhea" id="RHEA-COMP:12148"/>
        <dbReference type="ChEBI" id="CHEBI:15377"/>
        <dbReference type="ChEBI" id="CHEBI:15378"/>
        <dbReference type="ChEBI" id="CHEBI:46858"/>
        <dbReference type="ChEBI" id="CHEBI:57865"/>
        <dbReference type="ChEBI" id="CHEBI:90602"/>
    </reaction>
</comment>
<dbReference type="AlphaFoldDB" id="A0A975DF53"/>
<dbReference type="PROSITE" id="PS51671">
    <property type="entry name" value="ACT"/>
    <property type="match status" value="2"/>
</dbReference>
<protein>
    <recommendedName>
        <fullName evidence="8">Bifunctional uridylyltransferase/uridylyl-removing enzyme</fullName>
        <shortName evidence="8">UTase/UR</shortName>
    </recommendedName>
    <alternativeName>
        <fullName evidence="8">Bifunctional [protein-PII] modification enzyme</fullName>
    </alternativeName>
    <alternativeName>
        <fullName evidence="8">Bifunctional nitrogen sensor protein</fullName>
    </alternativeName>
    <domain>
        <recommendedName>
            <fullName evidence="8">[Protein-PII] uridylyltransferase</fullName>
            <shortName evidence="8">PII uridylyltransferase</shortName>
            <shortName evidence="8">UTase</shortName>
            <ecNumber evidence="8">2.7.7.59</ecNumber>
        </recommendedName>
    </domain>
    <domain>
        <recommendedName>
            <fullName evidence="8">[Protein-PII]-UMP uridylyl-removing enzyme</fullName>
            <shortName evidence="8">UR</shortName>
            <ecNumber evidence="8">3.1.4.-</ecNumber>
        </recommendedName>
    </domain>
</protein>
<accession>A0A975DF53</accession>
<sequence>MPNELLAPFPQPFNLAVYKQRLNEFSQWSEQQFNLISVRKLVQARATFVDFVLLNVWQHCLLHEEADVTLLAVGGFGRSELHPQSDIDLLLLSSKKLSASSNEKISQFLTLLWDLKFDVGHSVRTIKDCINIASEDITIATNLMERRLICGNKINFEILEQKLAESNFMTSKAFYLAKREEQERRHARYHSTSYNLEPNLKANPGCLRDLQTISWVAKKHFNTQYTAELVQHDYLLPDEYQEMLECRDYLWQMRFALHLVAGRNENRLLFDYQPQVADKMGFGKDGKAAVERMMKRFFRVARRVTELNTMLLQRFNSAILGNEQDIQIIDDDFAIHGRSMLVRHNDVFFYRANIIKMFILIADHPDVETLHSDTIRLLRRVRRRLMGDLHDLEKCRTEFMRFLRHPNALGHAFTLMVRHSVLANYMPNWRHIVGQMQFDLFHAYTVDEHTHRLLKNIHRYSLPECKDEFPICSEIYKKLDKPELLTLAGIFHDIGKGRGGDHSKLGAIDATHFGQLHGLPSTDTKLISWLVSNHLLMSITAQKNDIYDPGVINEFAKKVRDENRLNNLYCLTVADVRATNTNLWNEWKNTLLADLYLATQRVLRAGVENTKDMRETAKSHKEQALLLLAEKGLDTSRAEQIWKQFRTVYFSRHSAQQVAWHTEHLLEHKQRTKKPLVWLSDQAVRGGTQVFVYTKDRAGLFKDIVSVFHNKNVNVADAHILNTKDGYLIDTFIILDQDNSVISSDQRRADIKQTIEQVLTGELSITHAQKRVPRQIKQFKIPVRVRFMDAKSNQRDMMELTALDKPGLLAKIAKVFNENDILLYSAKISTNGEKAEDIFKISTAQREKLNEQQKEQLVAALNAELND</sequence>
<dbReference type="PIRSF" id="PIRSF006288">
    <property type="entry name" value="PII_uridyltransf"/>
    <property type="match status" value="1"/>
</dbReference>
<keyword evidence="2 8" id="KW-0548">Nucleotidyltransferase</keyword>
<keyword evidence="5 8" id="KW-0460">Magnesium</keyword>
<dbReference type="InterPro" id="IPR003607">
    <property type="entry name" value="HD/PDEase_dom"/>
</dbReference>